<evidence type="ECO:0000256" key="1">
    <source>
        <dbReference type="ARBA" id="ARBA00038125"/>
    </source>
</evidence>
<dbReference type="EMBL" id="JABDTM020026976">
    <property type="protein sequence ID" value="KAH0811196.1"/>
    <property type="molecule type" value="Genomic_DNA"/>
</dbReference>
<evidence type="ECO:0000313" key="4">
    <source>
        <dbReference type="Proteomes" id="UP000719412"/>
    </source>
</evidence>
<dbReference type="PANTHER" id="PTHR46949:SF1">
    <property type="entry name" value="AT07979P2"/>
    <property type="match status" value="1"/>
</dbReference>
<accession>A0A8J6HBG0</accession>
<proteinExistence type="inferred from homology"/>
<dbReference type="Proteomes" id="UP000719412">
    <property type="component" value="Unassembled WGS sequence"/>
</dbReference>
<keyword evidence="4" id="KW-1185">Reference proteome</keyword>
<dbReference type="PANTHER" id="PTHR46949">
    <property type="entry name" value="LEUCINE REPEAT ADAPTER PROTEIN 25"/>
    <property type="match status" value="1"/>
</dbReference>
<feature type="compositionally biased region" description="Low complexity" evidence="2">
    <location>
        <begin position="139"/>
        <end position="151"/>
    </location>
</feature>
<comment type="similarity">
    <text evidence="1">Belongs to the FAM89 family.</text>
</comment>
<reference evidence="3" key="1">
    <citation type="journal article" date="2020" name="J Insects Food Feed">
        <title>The yellow mealworm (Tenebrio molitor) genome: a resource for the emerging insects as food and feed industry.</title>
        <authorList>
            <person name="Eriksson T."/>
            <person name="Andere A."/>
            <person name="Kelstrup H."/>
            <person name="Emery V."/>
            <person name="Picard C."/>
        </authorList>
    </citation>
    <scope>NUCLEOTIDE SEQUENCE</scope>
    <source>
        <strain evidence="3">Stoneville</strain>
        <tissue evidence="3">Whole head</tissue>
    </source>
</reference>
<organism evidence="3 4">
    <name type="scientific">Tenebrio molitor</name>
    <name type="common">Yellow mealworm beetle</name>
    <dbReference type="NCBI Taxonomy" id="7067"/>
    <lineage>
        <taxon>Eukaryota</taxon>
        <taxon>Metazoa</taxon>
        <taxon>Ecdysozoa</taxon>
        <taxon>Arthropoda</taxon>
        <taxon>Hexapoda</taxon>
        <taxon>Insecta</taxon>
        <taxon>Pterygota</taxon>
        <taxon>Neoptera</taxon>
        <taxon>Endopterygota</taxon>
        <taxon>Coleoptera</taxon>
        <taxon>Polyphaga</taxon>
        <taxon>Cucujiformia</taxon>
        <taxon>Tenebrionidae</taxon>
        <taxon>Tenebrio</taxon>
    </lineage>
</organism>
<reference evidence="3" key="2">
    <citation type="submission" date="2021-08" db="EMBL/GenBank/DDBJ databases">
        <authorList>
            <person name="Eriksson T."/>
        </authorList>
    </citation>
    <scope>NUCLEOTIDE SEQUENCE</scope>
    <source>
        <strain evidence="3">Stoneville</strain>
        <tissue evidence="3">Whole head</tissue>
    </source>
</reference>
<comment type="caution">
    <text evidence="3">The sequence shown here is derived from an EMBL/GenBank/DDBJ whole genome shotgun (WGS) entry which is preliminary data.</text>
</comment>
<name>A0A8J6HBG0_TENMO</name>
<evidence type="ECO:0000313" key="3">
    <source>
        <dbReference type="EMBL" id="KAH0811196.1"/>
    </source>
</evidence>
<protein>
    <submittedName>
        <fullName evidence="3">Uncharacterized protein</fullName>
    </submittedName>
</protein>
<evidence type="ECO:0000256" key="2">
    <source>
        <dbReference type="SAM" id="MobiDB-lite"/>
    </source>
</evidence>
<feature type="region of interest" description="Disordered" evidence="2">
    <location>
        <begin position="94"/>
        <end position="151"/>
    </location>
</feature>
<dbReference type="AlphaFoldDB" id="A0A8J6HBG0"/>
<sequence>MGQVVIDLDSSRLFLTRTCLKTLTHAVLSVAEFKTTKLTVPLGWEDSEVSGASNYLVTNLFVRRYSLRQLDLSLLSQLWSLNESIQDFRQILQDQEDRVLSPPSPSPTPSSGDEGDADEFYMSTSSMNFRTPPPPLPVRRPSSSSNASSLG</sequence>
<gene>
    <name evidence="3" type="ORF">GEV33_011594</name>
</gene>